<sequence>MDNLLATGGVTGPGRIGRVAIGDLLKRAARRFPDRVALTDGGRQVTFTELERDANRFANHLVQRGLKSGEKISTICNNSVEFVKALFGIHRAGLVWVPINTMLGPSDMDYILGHAEVRFAIIDDNLHAQADRRAALEARAMEMIAIDLTGNAGKTGLQSFNDLLEGQSDIEPEIEINDRDLAMIIYTSGTTSRPKGAMHCHLAVVMAVMSNCIEMQLSRDDGITGQFPLFHCAGHVLLLSYLSVGGRMALMRGFDPVVCMEAIVRDRLSVFVGLSLMYQAILDHPRRRDYDLSGLRCCIYTMAPMGKPLLERAMADLCPNFVLSSGQTEMYPATTMSRPEVQLDRFGNYWGESLVVNETAIMDDNGNLLPRGEIGELVHRGPNVMMGYYKDPKSTEEARKFGWHHTGDLALIDGNGEVLFLDRKKDMIKSGGENVASVKIEETLLAHPAVQNAAVVGLPHPQWGEAVSAFVKLKPGAVADEAGIEAHCRKHLGGFQVPKLVRILEEMPMTATGKLRKVELRQQYSGHFVERA</sequence>
<dbReference type="EMBL" id="JAAOLE020000001">
    <property type="protein sequence ID" value="NVI49659.1"/>
    <property type="molecule type" value="Genomic_DNA"/>
</dbReference>
<dbReference type="InterPro" id="IPR000873">
    <property type="entry name" value="AMP-dep_synth/lig_dom"/>
</dbReference>
<dbReference type="Pfam" id="PF00501">
    <property type="entry name" value="AMP-binding"/>
    <property type="match status" value="1"/>
</dbReference>
<dbReference type="EMBL" id="CP147711">
    <property type="protein sequence ID" value="WXC80490.1"/>
    <property type="molecule type" value="Genomic_DNA"/>
</dbReference>
<dbReference type="PANTHER" id="PTHR43767">
    <property type="entry name" value="LONG-CHAIN-FATTY-ACID--COA LIGASE"/>
    <property type="match status" value="1"/>
</dbReference>
<dbReference type="InterPro" id="IPR045851">
    <property type="entry name" value="AMP-bd_C_sf"/>
</dbReference>
<keyword evidence="2" id="KW-0436">Ligase</keyword>
<dbReference type="GO" id="GO:0016878">
    <property type="term" value="F:acid-thiol ligase activity"/>
    <property type="evidence" value="ECO:0007669"/>
    <property type="project" value="UniProtKB-ARBA"/>
</dbReference>
<dbReference type="FunFam" id="3.30.300.30:FF:000008">
    <property type="entry name" value="2,3-dihydroxybenzoate-AMP ligase"/>
    <property type="match status" value="1"/>
</dbReference>
<dbReference type="Gene3D" id="3.30.300.30">
    <property type="match status" value="1"/>
</dbReference>
<evidence type="ECO:0000259" key="6">
    <source>
        <dbReference type="Pfam" id="PF00501"/>
    </source>
</evidence>
<evidence type="ECO:0000256" key="1">
    <source>
        <dbReference type="ARBA" id="ARBA00006432"/>
    </source>
</evidence>
<dbReference type="PANTHER" id="PTHR43767:SF1">
    <property type="entry name" value="NONRIBOSOMAL PEPTIDE SYNTHASE PES1 (EUROFUNG)-RELATED"/>
    <property type="match status" value="1"/>
</dbReference>
<reference evidence="8" key="1">
    <citation type="submission" date="2020-06" db="EMBL/GenBank/DDBJ databases">
        <title>Whole Genome Sequence of Bradyrhizobium sp. Strain 1S1.</title>
        <authorList>
            <person name="Bromfield E.S.P."/>
            <person name="Cloutier S."/>
        </authorList>
    </citation>
    <scope>NUCLEOTIDE SEQUENCE [LARGE SCALE GENOMIC DNA]</scope>
    <source>
        <strain evidence="8">1S1</strain>
    </source>
</reference>
<reference evidence="9" key="2">
    <citation type="journal article" date="2021" name="Int. J. Syst. Evol. Microbiol.">
        <title>Bradyrhizobium septentrionale sp. nov. (sv. septentrionale) and Bradyrhizobium quebecense sp. nov. (sv. septentrionale) associated with legumes native to Canada possess rearranged symbiosis genes and numerous insertion sequences.</title>
        <authorList>
            <person name="Bromfield E.S.P."/>
            <person name="Cloutier S."/>
        </authorList>
    </citation>
    <scope>NUCLEOTIDE SEQUENCE</scope>
    <source>
        <strain evidence="9">5S5</strain>
    </source>
</reference>
<evidence type="ECO:0000313" key="10">
    <source>
        <dbReference type="Proteomes" id="UP001432046"/>
    </source>
</evidence>
<dbReference type="EC" id="6.2.1.44" evidence="4"/>
<name>A0A973W9A3_9BRAD</name>
<evidence type="ECO:0000256" key="4">
    <source>
        <dbReference type="ARBA" id="ARBA00066616"/>
    </source>
</evidence>
<comment type="catalytic activity">
    <reaction evidence="3">
        <text>3-(methylsulfanyl)propanoate + ATP + CoA = 3-(methylsulfanyl)propanoyl-CoA + AMP + diphosphate</text>
        <dbReference type="Rhea" id="RHEA:43052"/>
        <dbReference type="ChEBI" id="CHEBI:30616"/>
        <dbReference type="ChEBI" id="CHEBI:33019"/>
        <dbReference type="ChEBI" id="CHEBI:49016"/>
        <dbReference type="ChEBI" id="CHEBI:57287"/>
        <dbReference type="ChEBI" id="CHEBI:82815"/>
        <dbReference type="ChEBI" id="CHEBI:456215"/>
        <dbReference type="EC" id="6.2.1.44"/>
    </reaction>
    <physiologicalReaction direction="left-to-right" evidence="3">
        <dbReference type="Rhea" id="RHEA:43053"/>
    </physiologicalReaction>
</comment>
<dbReference type="SUPFAM" id="SSF56801">
    <property type="entry name" value="Acetyl-CoA synthetase-like"/>
    <property type="match status" value="1"/>
</dbReference>
<dbReference type="Proteomes" id="UP001432046">
    <property type="component" value="Chromosome"/>
</dbReference>
<gene>
    <name evidence="8" type="ORF">HAP48_043845</name>
    <name evidence="9" type="ORF">WDK88_02200</name>
</gene>
<protein>
    <recommendedName>
        <fullName evidence="5">3-methylmercaptopropionyl-CoA ligase</fullName>
        <ecNumber evidence="4">6.2.1.44</ecNumber>
    </recommendedName>
</protein>
<accession>A0A973W9A3</accession>
<keyword evidence="10" id="KW-1185">Reference proteome</keyword>
<dbReference type="AlphaFoldDB" id="A0A973W9A3"/>
<feature type="domain" description="AMP-binding enzyme C-terminal" evidence="7">
    <location>
        <begin position="439"/>
        <end position="514"/>
    </location>
</feature>
<reference evidence="9" key="3">
    <citation type="submission" date="2024-03" db="EMBL/GenBank/DDBJ databases">
        <authorList>
            <person name="Bromfield E.S.P."/>
            <person name="Cloutier S."/>
        </authorList>
    </citation>
    <scope>NUCLEOTIDE SEQUENCE</scope>
    <source>
        <strain evidence="9">5S5</strain>
    </source>
</reference>
<organism evidence="8">
    <name type="scientific">Bradyrhizobium septentrionale</name>
    <dbReference type="NCBI Taxonomy" id="1404411"/>
    <lineage>
        <taxon>Bacteria</taxon>
        <taxon>Pseudomonadati</taxon>
        <taxon>Pseudomonadota</taxon>
        <taxon>Alphaproteobacteria</taxon>
        <taxon>Hyphomicrobiales</taxon>
        <taxon>Nitrobacteraceae</taxon>
        <taxon>Bradyrhizobium</taxon>
    </lineage>
</organism>
<dbReference type="InterPro" id="IPR020845">
    <property type="entry name" value="AMP-binding_CS"/>
</dbReference>
<evidence type="ECO:0000259" key="7">
    <source>
        <dbReference type="Pfam" id="PF13193"/>
    </source>
</evidence>
<comment type="similarity">
    <text evidence="1">Belongs to the ATP-dependent AMP-binding enzyme family.</text>
</comment>
<evidence type="ECO:0000256" key="2">
    <source>
        <dbReference type="ARBA" id="ARBA00022598"/>
    </source>
</evidence>
<dbReference type="InterPro" id="IPR050237">
    <property type="entry name" value="ATP-dep_AMP-bd_enzyme"/>
</dbReference>
<dbReference type="Pfam" id="PF13193">
    <property type="entry name" value="AMP-binding_C"/>
    <property type="match status" value="1"/>
</dbReference>
<evidence type="ECO:0000256" key="5">
    <source>
        <dbReference type="ARBA" id="ARBA00067668"/>
    </source>
</evidence>
<evidence type="ECO:0000256" key="3">
    <source>
        <dbReference type="ARBA" id="ARBA00051915"/>
    </source>
</evidence>
<feature type="domain" description="AMP-dependent synthetase/ligase" evidence="6">
    <location>
        <begin position="26"/>
        <end position="389"/>
    </location>
</feature>
<dbReference type="PROSITE" id="PS00455">
    <property type="entry name" value="AMP_BINDING"/>
    <property type="match status" value="1"/>
</dbReference>
<proteinExistence type="inferred from homology"/>
<dbReference type="Gene3D" id="3.40.50.12780">
    <property type="entry name" value="N-terminal domain of ligase-like"/>
    <property type="match status" value="1"/>
</dbReference>
<dbReference type="InterPro" id="IPR042099">
    <property type="entry name" value="ANL_N_sf"/>
</dbReference>
<dbReference type="InterPro" id="IPR025110">
    <property type="entry name" value="AMP-bd_C"/>
</dbReference>
<evidence type="ECO:0000313" key="8">
    <source>
        <dbReference type="EMBL" id="NVI49659.1"/>
    </source>
</evidence>
<dbReference type="RefSeq" id="WP_166213438.1">
    <property type="nucleotide sequence ID" value="NZ_CP088285.1"/>
</dbReference>
<evidence type="ECO:0000313" key="9">
    <source>
        <dbReference type="EMBL" id="WXC80490.1"/>
    </source>
</evidence>